<name>A0A6P0FBM1_XANPE</name>
<accession>A0A6P0FBM1</accession>
<protein>
    <submittedName>
        <fullName evidence="1">Uncharacterized protein</fullName>
    </submittedName>
</protein>
<comment type="caution">
    <text evidence="1">The sequence shown here is derived from an EMBL/GenBank/DDBJ whole genome shotgun (WGS) entry which is preliminary data.</text>
</comment>
<sequence>MATPYHNPAFSHDFGAQLWGLGESPRPDVIESYRNHVGGSLDDSTVAQGWQHIAAAYERDYS</sequence>
<reference evidence="1 2" key="1">
    <citation type="submission" date="2019-11" db="EMBL/GenBank/DDBJ databases">
        <title>Genome-resolved metagenomics to study the prevalence of co-infection and intraspecific heterogeneity among plant pathogen metapopulations.</title>
        <authorList>
            <person name="Newberry E."/>
            <person name="Bhandari R."/>
            <person name="Kemble J."/>
            <person name="Sikora E."/>
            <person name="Potnis N."/>
        </authorList>
    </citation>
    <scope>NUCLEOTIDE SEQUENCE [LARGE SCALE GENOMIC DNA]</scope>
    <source>
        <strain evidence="1">Xp_Tom_Tuscaloosa_18b</strain>
    </source>
</reference>
<evidence type="ECO:0000313" key="1">
    <source>
        <dbReference type="EMBL" id="NEL78730.1"/>
    </source>
</evidence>
<organism evidence="1 2">
    <name type="scientific">Xanthomonas perforans</name>
    <dbReference type="NCBI Taxonomy" id="442694"/>
    <lineage>
        <taxon>Bacteria</taxon>
        <taxon>Pseudomonadati</taxon>
        <taxon>Pseudomonadota</taxon>
        <taxon>Gammaproteobacteria</taxon>
        <taxon>Lysobacterales</taxon>
        <taxon>Lysobacteraceae</taxon>
        <taxon>Xanthomonas</taxon>
    </lineage>
</organism>
<dbReference type="EMBL" id="JAAGYU010000180">
    <property type="protein sequence ID" value="NEL78730.1"/>
    <property type="molecule type" value="Genomic_DNA"/>
</dbReference>
<evidence type="ECO:0000313" key="2">
    <source>
        <dbReference type="Proteomes" id="UP000471082"/>
    </source>
</evidence>
<dbReference type="AlphaFoldDB" id="A0A6P0FBM1"/>
<gene>
    <name evidence="1" type="ORF">G3W61_21210</name>
</gene>
<dbReference type="Proteomes" id="UP000471082">
    <property type="component" value="Unassembled WGS sequence"/>
</dbReference>
<proteinExistence type="predicted"/>